<evidence type="ECO:0000259" key="12">
    <source>
        <dbReference type="Pfam" id="PF17652"/>
    </source>
</evidence>
<feature type="domain" description="Glycosyl hydrolase family 81 C-terminal" evidence="12">
    <location>
        <begin position="458"/>
        <end position="807"/>
    </location>
</feature>
<comment type="catalytic activity">
    <reaction evidence="1">
        <text>Hydrolysis of (1-&gt;3)-beta-D-glucosidic linkages in (1-&gt;3)-beta-D-glucans.</text>
        <dbReference type="EC" id="3.2.1.39"/>
    </reaction>
</comment>
<dbReference type="GeneID" id="98126831"/>
<dbReference type="Proteomes" id="UP001600064">
    <property type="component" value="Unassembled WGS sequence"/>
</dbReference>
<feature type="domain" description="Glycosyl hydrolase family 81 N-terminal" evidence="11">
    <location>
        <begin position="128"/>
        <end position="449"/>
    </location>
</feature>
<dbReference type="Gene3D" id="1.10.287.1170">
    <property type="entry name" value="glycoside hydrolase family 81 endo-[beta] glucanase"/>
    <property type="match status" value="1"/>
</dbReference>
<dbReference type="InterPro" id="IPR040451">
    <property type="entry name" value="GH81_N"/>
</dbReference>
<dbReference type="EC" id="3.2.1.39" evidence="3"/>
<dbReference type="InterPro" id="IPR005200">
    <property type="entry name" value="Endo-beta-glucanase"/>
</dbReference>
<evidence type="ECO:0000313" key="14">
    <source>
        <dbReference type="Proteomes" id="UP001600064"/>
    </source>
</evidence>
<evidence type="ECO:0000313" key="13">
    <source>
        <dbReference type="EMBL" id="KAL2266220.1"/>
    </source>
</evidence>
<reference evidence="13 14" key="1">
    <citation type="journal article" date="2024" name="Commun. Biol.">
        <title>Comparative genomic analysis of thermophilic fungi reveals convergent evolutionary adaptations and gene losses.</title>
        <authorList>
            <person name="Steindorff A.S."/>
            <person name="Aguilar-Pontes M.V."/>
            <person name="Robinson A.J."/>
            <person name="Andreopoulos B."/>
            <person name="LaButti K."/>
            <person name="Kuo A."/>
            <person name="Mondo S."/>
            <person name="Riley R."/>
            <person name="Otillar R."/>
            <person name="Haridas S."/>
            <person name="Lipzen A."/>
            <person name="Grimwood J."/>
            <person name="Schmutz J."/>
            <person name="Clum A."/>
            <person name="Reid I.D."/>
            <person name="Moisan M.C."/>
            <person name="Butler G."/>
            <person name="Nguyen T.T.M."/>
            <person name="Dewar K."/>
            <person name="Conant G."/>
            <person name="Drula E."/>
            <person name="Henrissat B."/>
            <person name="Hansel C."/>
            <person name="Singer S."/>
            <person name="Hutchinson M.I."/>
            <person name="de Vries R.P."/>
            <person name="Natvig D.O."/>
            <person name="Powell A.J."/>
            <person name="Tsang A."/>
            <person name="Grigoriev I.V."/>
        </authorList>
    </citation>
    <scope>NUCLEOTIDE SEQUENCE [LARGE SCALE GENOMIC DNA]</scope>
    <source>
        <strain evidence="13 14">ATCC 22073</strain>
    </source>
</reference>
<sequence>MWSLAVMLLTSLKVAAPFALNHSQETFDQPRVITSVGPSETAQILVDKKIPASGFIHSELGTLGHATIPPLLTSPIPEPKSLLPAQRVVVNLQLHPPPPSMASPAQDIFSVPISTDPPPGNIQKRQDHPVPRKGISRDGPIQTNKFYAGFFLANQTSPSFLHPYSVAWPRGQGASGTFGLAISHIEAHQRVLGPPKPHTGAASYFINPIGIQSVCLSAAELGGATELTTESPTDFSVQVSLRPSPGARPAVRFPLVQGAGFITALYEGSRPLVQSGVFFRSLTRVSAAPKAGVVKYRLLLEDGTTWFLYARHTSGSPLDLEVVNNGLARAKQPFSGTIQVAKAPIDPGGAERVYDRACGTYATGVKLSGSVDKSRGRYTFSFEKKGLGGDLVMFALPHHRASFDAPTRERMTGLRLQTTTKGIAVAVVADSWIMVEPDLPVGIGFLPWLPQKGTVSAISDKTRAAIRAVAQREISQNILDQTDQDSMYFSGKALAKFACLVLAIKELLKDAGLAQAGLAQLKTAFARFKDNKQKFPLVYEGAWGGVVSSALYATGDPFRDFGNAHYNDHHFHWGYFIYTAAVIGRLDPSWIPGNKAYVNMLARDVANPSRRDTHFPLWRAFDWFHGHSWAHGLFDALDSKNQESSSEDTMHTYALKLWGSVTGDANLEARSNLMLAVQARSFDSYYYYRNGNIVEPPQFVGNRVAGILFENKIDHTTFFGANIEYIQGIHMLPLLPHTPYARRPVFVREEWDTYFSGGRAEAINSGWKGILFGNYATIDPRAAYNFFSRPGFNPAWLDGGASLTWYLCYSAALAGL</sequence>
<evidence type="ECO:0000256" key="4">
    <source>
        <dbReference type="ARBA" id="ARBA00022801"/>
    </source>
</evidence>
<dbReference type="Gene3D" id="2.70.98.30">
    <property type="entry name" value="Golgi alpha-mannosidase II, domain 4"/>
    <property type="match status" value="1"/>
</dbReference>
<keyword evidence="6" id="KW-0326">Glycosidase</keyword>
<protein>
    <recommendedName>
        <fullName evidence="3">glucan endo-1,3-beta-D-glucosidase</fullName>
        <ecNumber evidence="3">3.2.1.39</ecNumber>
    </recommendedName>
</protein>
<evidence type="ECO:0000259" key="11">
    <source>
        <dbReference type="Pfam" id="PF03639"/>
    </source>
</evidence>
<dbReference type="PROSITE" id="PS52008">
    <property type="entry name" value="GH81"/>
    <property type="match status" value="1"/>
</dbReference>
<dbReference type="PANTHER" id="PTHR31983:SF0">
    <property type="entry name" value="GLUCAN ENDO-1,3-BETA-D-GLUCOSIDASE 2"/>
    <property type="match status" value="1"/>
</dbReference>
<dbReference type="EMBL" id="JAZGUE010000005">
    <property type="protein sequence ID" value="KAL2266220.1"/>
    <property type="molecule type" value="Genomic_DNA"/>
</dbReference>
<dbReference type="Pfam" id="PF03639">
    <property type="entry name" value="Glyco_hydro_81"/>
    <property type="match status" value="1"/>
</dbReference>
<evidence type="ECO:0000256" key="5">
    <source>
        <dbReference type="ARBA" id="ARBA00023277"/>
    </source>
</evidence>
<comment type="similarity">
    <text evidence="2">Belongs to the glycosyl hydrolase 81 family.</text>
</comment>
<evidence type="ECO:0000256" key="10">
    <source>
        <dbReference type="SAM" id="SignalP"/>
    </source>
</evidence>
<dbReference type="Gene3D" id="1.20.5.420">
    <property type="entry name" value="Immunoglobulin FC, subunit C"/>
    <property type="match status" value="1"/>
</dbReference>
<evidence type="ECO:0000256" key="9">
    <source>
        <dbReference type="SAM" id="MobiDB-lite"/>
    </source>
</evidence>
<proteinExistence type="inferred from homology"/>
<comment type="caution">
    <text evidence="13">The sequence shown here is derived from an EMBL/GenBank/DDBJ whole genome shotgun (WGS) entry which is preliminary data.</text>
</comment>
<dbReference type="InterPro" id="IPR040720">
    <property type="entry name" value="GH81_C"/>
</dbReference>
<dbReference type="PANTHER" id="PTHR31983">
    <property type="entry name" value="ENDO-1,3(4)-BETA-GLUCANASE 1"/>
    <property type="match status" value="1"/>
</dbReference>
<gene>
    <name evidence="13" type="ORF">VTJ83DRAFT_5572</name>
</gene>
<keyword evidence="14" id="KW-1185">Reference proteome</keyword>
<keyword evidence="4" id="KW-0378">Hydrolase</keyword>
<evidence type="ECO:0000256" key="3">
    <source>
        <dbReference type="ARBA" id="ARBA00012780"/>
    </source>
</evidence>
<evidence type="ECO:0000256" key="6">
    <source>
        <dbReference type="ARBA" id="ARBA00023295"/>
    </source>
</evidence>
<organism evidence="13 14">
    <name type="scientific">Remersonia thermophila</name>
    <dbReference type="NCBI Taxonomy" id="72144"/>
    <lineage>
        <taxon>Eukaryota</taxon>
        <taxon>Fungi</taxon>
        <taxon>Dikarya</taxon>
        <taxon>Ascomycota</taxon>
        <taxon>Pezizomycotina</taxon>
        <taxon>Sordariomycetes</taxon>
        <taxon>Sordariomycetidae</taxon>
        <taxon>Sordariales</taxon>
        <taxon>Sordariales incertae sedis</taxon>
        <taxon>Remersonia</taxon>
    </lineage>
</organism>
<feature type="region of interest" description="Disordered" evidence="9">
    <location>
        <begin position="119"/>
        <end position="138"/>
    </location>
</feature>
<dbReference type="Pfam" id="PF17652">
    <property type="entry name" value="Glyco_hydro81C"/>
    <property type="match status" value="1"/>
</dbReference>
<evidence type="ECO:0000256" key="8">
    <source>
        <dbReference type="ARBA" id="ARBA00023326"/>
    </source>
</evidence>
<evidence type="ECO:0000256" key="2">
    <source>
        <dbReference type="ARBA" id="ARBA00010730"/>
    </source>
</evidence>
<evidence type="ECO:0000256" key="1">
    <source>
        <dbReference type="ARBA" id="ARBA00000382"/>
    </source>
</evidence>
<feature type="signal peptide" evidence="10">
    <location>
        <begin position="1"/>
        <end position="17"/>
    </location>
</feature>
<evidence type="ECO:0000256" key="7">
    <source>
        <dbReference type="ARBA" id="ARBA00023316"/>
    </source>
</evidence>
<name>A0ABR4D802_9PEZI</name>
<keyword evidence="7" id="KW-0961">Cell wall biogenesis/degradation</keyword>
<dbReference type="RefSeq" id="XP_070864947.1">
    <property type="nucleotide sequence ID" value="XM_071012187.1"/>
</dbReference>
<feature type="chain" id="PRO_5046581654" description="glucan endo-1,3-beta-D-glucosidase" evidence="10">
    <location>
        <begin position="18"/>
        <end position="816"/>
    </location>
</feature>
<keyword evidence="10" id="KW-0732">Signal</keyword>
<accession>A0ABR4D802</accession>
<keyword evidence="5" id="KW-0119">Carbohydrate metabolism</keyword>
<keyword evidence="8" id="KW-0624">Polysaccharide degradation</keyword>